<dbReference type="Pfam" id="PF02928">
    <property type="entry name" value="zf-C5HC2"/>
    <property type="match status" value="1"/>
</dbReference>
<name>A0A8H7QNE7_9FUNG</name>
<dbReference type="SUPFAM" id="SSF46774">
    <property type="entry name" value="ARID-like"/>
    <property type="match status" value="1"/>
</dbReference>
<dbReference type="Pfam" id="PF01388">
    <property type="entry name" value="ARID"/>
    <property type="match status" value="1"/>
</dbReference>
<dbReference type="InterPro" id="IPR003349">
    <property type="entry name" value="JmjN"/>
</dbReference>
<evidence type="ECO:0000256" key="4">
    <source>
        <dbReference type="ARBA" id="ARBA00012902"/>
    </source>
</evidence>
<dbReference type="GO" id="GO:0034647">
    <property type="term" value="F:histone H3K4me/H3K4me2/H3K4me3 demethylase activity"/>
    <property type="evidence" value="ECO:0007669"/>
    <property type="project" value="UniProtKB-EC"/>
</dbReference>
<dbReference type="Pfam" id="PF02373">
    <property type="entry name" value="JmjC"/>
    <property type="match status" value="1"/>
</dbReference>
<dbReference type="Pfam" id="PF02375">
    <property type="entry name" value="JmjN"/>
    <property type="match status" value="1"/>
</dbReference>
<dbReference type="InterPro" id="IPR011011">
    <property type="entry name" value="Znf_FYVE_PHD"/>
</dbReference>
<dbReference type="InterPro" id="IPR013637">
    <property type="entry name" value="Lys_sp_deMease-like_dom"/>
</dbReference>
<evidence type="ECO:0000256" key="7">
    <source>
        <dbReference type="ARBA" id="ARBA00022771"/>
    </source>
</evidence>
<dbReference type="PROSITE" id="PS01359">
    <property type="entry name" value="ZF_PHD_1"/>
    <property type="match status" value="2"/>
</dbReference>
<dbReference type="SUPFAM" id="SSF57903">
    <property type="entry name" value="FYVE/PHD zinc finger"/>
    <property type="match status" value="2"/>
</dbReference>
<dbReference type="GO" id="GO:0008270">
    <property type="term" value="F:zinc ion binding"/>
    <property type="evidence" value="ECO:0007669"/>
    <property type="project" value="UniProtKB-KW"/>
</dbReference>
<evidence type="ECO:0000259" key="18">
    <source>
        <dbReference type="PROSITE" id="PS51184"/>
    </source>
</evidence>
<dbReference type="InterPro" id="IPR036431">
    <property type="entry name" value="ARID_dom_sf"/>
</dbReference>
<dbReference type="SMART" id="SM00558">
    <property type="entry name" value="JmjC"/>
    <property type="match status" value="1"/>
</dbReference>
<feature type="domain" description="JmjC" evidence="18">
    <location>
        <begin position="360"/>
        <end position="526"/>
    </location>
</feature>
<evidence type="ECO:0000259" key="17">
    <source>
        <dbReference type="PROSITE" id="PS51183"/>
    </source>
</evidence>
<comment type="catalytic activity">
    <reaction evidence="12">
        <text>N(6),N(6),N(6)-trimethyl-L-lysyl(4)-[histone H3] + 3 2-oxoglutarate + 3 O2 = L-lysyl(4)-[histone H3] + 3 formaldehyde + 3 succinate + 3 CO2</text>
        <dbReference type="Rhea" id="RHEA:60208"/>
        <dbReference type="Rhea" id="RHEA-COMP:15537"/>
        <dbReference type="Rhea" id="RHEA-COMP:15547"/>
        <dbReference type="ChEBI" id="CHEBI:15379"/>
        <dbReference type="ChEBI" id="CHEBI:16526"/>
        <dbReference type="ChEBI" id="CHEBI:16810"/>
        <dbReference type="ChEBI" id="CHEBI:16842"/>
        <dbReference type="ChEBI" id="CHEBI:29969"/>
        <dbReference type="ChEBI" id="CHEBI:30031"/>
        <dbReference type="ChEBI" id="CHEBI:61961"/>
        <dbReference type="EC" id="1.14.11.67"/>
    </reaction>
</comment>
<dbReference type="GO" id="GO:0005634">
    <property type="term" value="C:nucleus"/>
    <property type="evidence" value="ECO:0007669"/>
    <property type="project" value="UniProtKB-SubCell"/>
</dbReference>
<feature type="domain" description="ARID" evidence="16">
    <location>
        <begin position="108"/>
        <end position="201"/>
    </location>
</feature>
<feature type="domain" description="JmjN" evidence="17">
    <location>
        <begin position="43"/>
        <end position="84"/>
    </location>
</feature>
<dbReference type="PROSITE" id="PS50016">
    <property type="entry name" value="ZF_PHD_2"/>
    <property type="match status" value="2"/>
</dbReference>
<dbReference type="PROSITE" id="PS51183">
    <property type="entry name" value="JMJN"/>
    <property type="match status" value="1"/>
</dbReference>
<feature type="domain" description="PHD-type" evidence="15">
    <location>
        <begin position="225"/>
        <end position="275"/>
    </location>
</feature>
<dbReference type="CDD" id="cd15518">
    <property type="entry name" value="PHD_Ecm5p_Lid2p_like"/>
    <property type="match status" value="1"/>
</dbReference>
<evidence type="ECO:0000256" key="6">
    <source>
        <dbReference type="ARBA" id="ARBA00022737"/>
    </source>
</evidence>
<evidence type="ECO:0000313" key="19">
    <source>
        <dbReference type="EMBL" id="KAG2195499.1"/>
    </source>
</evidence>
<evidence type="ECO:0000259" key="16">
    <source>
        <dbReference type="PROSITE" id="PS51011"/>
    </source>
</evidence>
<keyword evidence="7 13" id="KW-0863">Zinc-finger</keyword>
<comment type="cofactor">
    <cofactor evidence="1">
        <name>Fe(2+)</name>
        <dbReference type="ChEBI" id="CHEBI:29033"/>
    </cofactor>
</comment>
<dbReference type="PANTHER" id="PTHR10694">
    <property type="entry name" value="LYSINE-SPECIFIC DEMETHYLASE"/>
    <property type="match status" value="1"/>
</dbReference>
<dbReference type="Pfam" id="PF08429">
    <property type="entry name" value="PLU-1"/>
    <property type="match status" value="1"/>
</dbReference>
<dbReference type="CDD" id="cd15545">
    <property type="entry name" value="PHD_BAZ2A_like"/>
    <property type="match status" value="1"/>
</dbReference>
<evidence type="ECO:0000256" key="3">
    <source>
        <dbReference type="ARBA" id="ARBA00006801"/>
    </source>
</evidence>
<feature type="compositionally biased region" description="Polar residues" evidence="14">
    <location>
        <begin position="1182"/>
        <end position="1192"/>
    </location>
</feature>
<protein>
    <recommendedName>
        <fullName evidence="4">[histone H3]-trimethyl-L-lysine(4) demethylase</fullName>
        <ecNumber evidence="4">1.14.11.67</ecNumber>
    </recommendedName>
</protein>
<evidence type="ECO:0000313" key="20">
    <source>
        <dbReference type="Proteomes" id="UP000603453"/>
    </source>
</evidence>
<evidence type="ECO:0000256" key="10">
    <source>
        <dbReference type="ARBA" id="ARBA00023004"/>
    </source>
</evidence>
<comment type="subcellular location">
    <subcellularLocation>
        <location evidence="2">Nucleus</location>
    </subcellularLocation>
</comment>
<dbReference type="SMART" id="SM00501">
    <property type="entry name" value="BRIGHT"/>
    <property type="match status" value="1"/>
</dbReference>
<dbReference type="Pfam" id="PF00628">
    <property type="entry name" value="PHD"/>
    <property type="match status" value="2"/>
</dbReference>
<dbReference type="PANTHER" id="PTHR10694:SF33">
    <property type="entry name" value="LYSINE-SPECIFIC DEMETHYLASE 5"/>
    <property type="match status" value="1"/>
</dbReference>
<feature type="region of interest" description="Disordered" evidence="14">
    <location>
        <begin position="1169"/>
        <end position="1276"/>
    </location>
</feature>
<dbReference type="GO" id="GO:0000785">
    <property type="term" value="C:chromatin"/>
    <property type="evidence" value="ECO:0007669"/>
    <property type="project" value="TreeGrafter"/>
</dbReference>
<keyword evidence="6" id="KW-0677">Repeat</keyword>
<sequence length="1276" mass="147341">MRRASKRAMTTDGGLPFDLSTVKTKADEDHVRKNKRIFGIKEAPTFYPTREEFKDPLSYIEKISPQGEKYGIIKIVPPKDYKPEFSLKTENFRFKTRIQKLNSMEGETRTNVNYLEQLTKYHILTGRPVGKIPQLDKRPIDLYKLKNEVAQRGGVQEVTRLKKWAEIGRNLGYARKQCTSMSNALKSAYQKVILPYEIWYAKHKEDVEHIIKKEDSITNNSGTSSDTCEICQKNENEEKLLLCDGCNRGYHMYCLSPPLNSIPKTDWYCLQCLTAVGKDYGFEDGEEYSLGDFHKVCDKFKKEWFEKLLGHQKPVSEEDCENEFWRLVENPHETCQVEYGADLHSTQHGSGFMAAEQMPRGAFDPWNLNVIPVDPKSLFTHIKTDISGMMVPWLYVGMCFSAFCWHNEDHYTYSINYMHWGETKTWYGVPGSDTAKFEETMKKAVPELFEQQPDLLFQLVTMLSPGRLLKENVDVYAVDQRPGQFVITYPKAYHSGFNHGFNFCEAVNFAPGEWVDYGLECVKRYKDFRRQPCFSHDELLVTAAQNIKSTNNMDWLKRGLVEMQKRELKERNAIRTRRMKESLLESDTREELQCVFCNCYTYLSHIACECTDKVSCLDHSSELCTCDLSSKTLHLRFTDKQLDEMTKNILHSDSNPDDWIEKLNKAITSKPSPTMKGLKELLKEGQEANVPQESLDTLKDYIDVVDNWCSDAEKLLSLKSESKSSSKKRDQRIRDLIHQAALIGFDLPHVKQLKTYAEQLEAYTAKLTDHVLASTDRDMQSELYQEGLQLRADSIRFNQLKNSLESCSWEEQVEKAIRLPFNPKTIRKLIKDAEDLGMTDADGPWLKRLIIMEERGRDITQHIENICKGREKIEFGQENTILQIGENKQDPNLSIILDPHLLNRLKNAMSRSKSTIREIENMLNFQSTTADVAERPSLTDAQRLMSMCRELSFKTDLVTRLSNALTQTGLWNDQLRSTFMNGRQKSLETVIRETLNNVQRITTSEDKKGIWCVCRKAEAGLMIECDICHEWYHSSCLKVPRNVVRSSSSYVCPICNPTETTKKITHLSRQPKLEEISDLLETGELLKFKPKDYSIIVDIHSHMQQYRNRVQAFCRSRPLLGLQDLPKIRFYLRTMTGLEVALQDETDFLRTKIQALAPISSTTIATTSSHKITTDHVENTAMKPTSIGSDPSTPDRKLSTESRSPRLLLTNMRRDEITSPRPQKIIKLTVKPPALPMKKTASHHKKRQYSPEEDKHHTKKHRSLNDDAPYRSHHRI</sequence>
<dbReference type="PROSITE" id="PS51184">
    <property type="entry name" value="JMJC"/>
    <property type="match status" value="1"/>
</dbReference>
<dbReference type="SMART" id="SM01014">
    <property type="entry name" value="ARID"/>
    <property type="match status" value="1"/>
</dbReference>
<evidence type="ECO:0000256" key="12">
    <source>
        <dbReference type="ARBA" id="ARBA00048734"/>
    </source>
</evidence>
<keyword evidence="10" id="KW-0408">Iron</keyword>
<dbReference type="EC" id="1.14.11.67" evidence="4"/>
<dbReference type="Gene3D" id="1.10.150.60">
    <property type="entry name" value="ARID DNA-binding domain"/>
    <property type="match status" value="1"/>
</dbReference>
<evidence type="ECO:0000256" key="11">
    <source>
        <dbReference type="ARBA" id="ARBA00023242"/>
    </source>
</evidence>
<dbReference type="InterPro" id="IPR001606">
    <property type="entry name" value="ARID_dom"/>
</dbReference>
<comment type="caution">
    <text evidence="19">The sequence shown here is derived from an EMBL/GenBank/DDBJ whole genome shotgun (WGS) entry which is preliminary data.</text>
</comment>
<keyword evidence="11" id="KW-0539">Nucleus</keyword>
<dbReference type="InterPro" id="IPR019787">
    <property type="entry name" value="Znf_PHD-finger"/>
</dbReference>
<evidence type="ECO:0000256" key="2">
    <source>
        <dbReference type="ARBA" id="ARBA00004123"/>
    </source>
</evidence>
<gene>
    <name evidence="19" type="ORF">INT47_012043</name>
</gene>
<organism evidence="19 20">
    <name type="scientific">Mucor saturninus</name>
    <dbReference type="NCBI Taxonomy" id="64648"/>
    <lineage>
        <taxon>Eukaryota</taxon>
        <taxon>Fungi</taxon>
        <taxon>Fungi incertae sedis</taxon>
        <taxon>Mucoromycota</taxon>
        <taxon>Mucoromycotina</taxon>
        <taxon>Mucoromycetes</taxon>
        <taxon>Mucorales</taxon>
        <taxon>Mucorineae</taxon>
        <taxon>Mucoraceae</taxon>
        <taxon>Mucor</taxon>
    </lineage>
</organism>
<dbReference type="GO" id="GO:0006355">
    <property type="term" value="P:regulation of DNA-templated transcription"/>
    <property type="evidence" value="ECO:0007669"/>
    <property type="project" value="TreeGrafter"/>
</dbReference>
<dbReference type="SMART" id="SM00249">
    <property type="entry name" value="PHD"/>
    <property type="match status" value="2"/>
</dbReference>
<evidence type="ECO:0000256" key="13">
    <source>
        <dbReference type="PROSITE-ProRule" id="PRU00146"/>
    </source>
</evidence>
<dbReference type="EMBL" id="JAEPRD010000169">
    <property type="protein sequence ID" value="KAG2195499.1"/>
    <property type="molecule type" value="Genomic_DNA"/>
</dbReference>
<evidence type="ECO:0000256" key="9">
    <source>
        <dbReference type="ARBA" id="ARBA00023002"/>
    </source>
</evidence>
<dbReference type="InterPro" id="IPR048615">
    <property type="entry name" value="KDM5_C-hel"/>
</dbReference>
<dbReference type="InterPro" id="IPR004198">
    <property type="entry name" value="Znf_C5HC2"/>
</dbReference>
<dbReference type="SMART" id="SM00545">
    <property type="entry name" value="JmjN"/>
    <property type="match status" value="1"/>
</dbReference>
<evidence type="ECO:0000256" key="8">
    <source>
        <dbReference type="ARBA" id="ARBA00022833"/>
    </source>
</evidence>
<feature type="domain" description="PHD-type" evidence="15">
    <location>
        <begin position="1009"/>
        <end position="1058"/>
    </location>
</feature>
<comment type="similarity">
    <text evidence="3">Belongs to the JARID1 histone demethylase family.</text>
</comment>
<keyword evidence="20" id="KW-1185">Reference proteome</keyword>
<dbReference type="SUPFAM" id="SSF51197">
    <property type="entry name" value="Clavaminate synthase-like"/>
    <property type="match status" value="1"/>
</dbReference>
<dbReference type="Pfam" id="PF21323">
    <property type="entry name" value="KDM5_C-hel"/>
    <property type="match status" value="1"/>
</dbReference>
<evidence type="ECO:0000256" key="1">
    <source>
        <dbReference type="ARBA" id="ARBA00001954"/>
    </source>
</evidence>
<dbReference type="Gene3D" id="3.30.40.10">
    <property type="entry name" value="Zinc/RING finger domain, C3HC4 (zinc finger)"/>
    <property type="match status" value="2"/>
</dbReference>
<proteinExistence type="inferred from homology"/>
<dbReference type="InterPro" id="IPR019786">
    <property type="entry name" value="Zinc_finger_PHD-type_CS"/>
</dbReference>
<evidence type="ECO:0000256" key="5">
    <source>
        <dbReference type="ARBA" id="ARBA00022723"/>
    </source>
</evidence>
<keyword evidence="5" id="KW-0479">Metal-binding</keyword>
<feature type="compositionally biased region" description="Basic and acidic residues" evidence="14">
    <location>
        <begin position="1193"/>
        <end position="1204"/>
    </location>
</feature>
<keyword evidence="9" id="KW-0560">Oxidoreductase</keyword>
<dbReference type="InterPro" id="IPR003347">
    <property type="entry name" value="JmjC_dom"/>
</dbReference>
<evidence type="ECO:0000256" key="14">
    <source>
        <dbReference type="SAM" id="MobiDB-lite"/>
    </source>
</evidence>
<dbReference type="Gene3D" id="2.60.120.650">
    <property type="entry name" value="Cupin"/>
    <property type="match status" value="1"/>
</dbReference>
<dbReference type="PROSITE" id="PS51011">
    <property type="entry name" value="ARID"/>
    <property type="match status" value="1"/>
</dbReference>
<dbReference type="OrthoDB" id="1678912at2759"/>
<dbReference type="CDD" id="cd16100">
    <property type="entry name" value="ARID"/>
    <property type="match status" value="1"/>
</dbReference>
<dbReference type="Proteomes" id="UP000603453">
    <property type="component" value="Unassembled WGS sequence"/>
</dbReference>
<dbReference type="AlphaFoldDB" id="A0A8H7QNE7"/>
<keyword evidence="8" id="KW-0862">Zinc</keyword>
<reference evidence="19" key="1">
    <citation type="submission" date="2020-12" db="EMBL/GenBank/DDBJ databases">
        <title>Metabolic potential, ecology and presence of endohyphal bacteria is reflected in genomic diversity of Mucoromycotina.</title>
        <authorList>
            <person name="Muszewska A."/>
            <person name="Okrasinska A."/>
            <person name="Steczkiewicz K."/>
            <person name="Drgas O."/>
            <person name="Orlowska M."/>
            <person name="Perlinska-Lenart U."/>
            <person name="Aleksandrzak-Piekarczyk T."/>
            <person name="Szatraj K."/>
            <person name="Zielenkiewicz U."/>
            <person name="Pilsyk S."/>
            <person name="Malc E."/>
            <person name="Mieczkowski P."/>
            <person name="Kruszewska J.S."/>
            <person name="Biernat P."/>
            <person name="Pawlowska J."/>
        </authorList>
    </citation>
    <scope>NUCLEOTIDE SEQUENCE</scope>
    <source>
        <strain evidence="19">WA0000017839</strain>
    </source>
</reference>
<dbReference type="InterPro" id="IPR013083">
    <property type="entry name" value="Znf_RING/FYVE/PHD"/>
</dbReference>
<dbReference type="InterPro" id="IPR001965">
    <property type="entry name" value="Znf_PHD"/>
</dbReference>
<dbReference type="FunFam" id="1.10.150.60:FF:000016">
    <property type="entry name" value="Putative Lysine-specific demethylase 5B"/>
    <property type="match status" value="1"/>
</dbReference>
<evidence type="ECO:0000259" key="15">
    <source>
        <dbReference type="PROSITE" id="PS50016"/>
    </source>
</evidence>
<dbReference type="GO" id="GO:0003677">
    <property type="term" value="F:DNA binding"/>
    <property type="evidence" value="ECO:0007669"/>
    <property type="project" value="InterPro"/>
</dbReference>
<accession>A0A8H7QNE7</accession>